<reference evidence="1 2" key="1">
    <citation type="submission" date="2017-10" db="EMBL/GenBank/DDBJ databases">
        <title>Extensive intraspecific genome diversity in a model arbuscular mycorrhizal fungus.</title>
        <authorList>
            <person name="Chen E.C.H."/>
            <person name="Morin E."/>
            <person name="Baudet D."/>
            <person name="Noel J."/>
            <person name="Ndikumana S."/>
            <person name="Charron P."/>
            <person name="St-Onge C."/>
            <person name="Giorgi J."/>
            <person name="Grigoriev I.V."/>
            <person name="Roux C."/>
            <person name="Martin F.M."/>
            <person name="Corradi N."/>
        </authorList>
    </citation>
    <scope>NUCLEOTIDE SEQUENCE [LARGE SCALE GENOMIC DNA]</scope>
    <source>
        <strain evidence="1 2">A1</strain>
    </source>
</reference>
<reference evidence="1 2" key="2">
    <citation type="submission" date="2017-10" db="EMBL/GenBank/DDBJ databases">
        <title>Genome analyses suggest a sexual origin of heterokaryosis in a supposedly ancient asexual fungus.</title>
        <authorList>
            <person name="Corradi N."/>
            <person name="Sedzielewska K."/>
            <person name="Noel J."/>
            <person name="Charron P."/>
            <person name="Farinelli L."/>
            <person name="Marton T."/>
            <person name="Kruger M."/>
            <person name="Pelin A."/>
            <person name="Brachmann A."/>
            <person name="Corradi N."/>
        </authorList>
    </citation>
    <scope>NUCLEOTIDE SEQUENCE [LARGE SCALE GENOMIC DNA]</scope>
    <source>
        <strain evidence="1 2">A1</strain>
    </source>
</reference>
<comment type="caution">
    <text evidence="1">The sequence shown here is derived from an EMBL/GenBank/DDBJ whole genome shotgun (WGS) entry which is preliminary data.</text>
</comment>
<dbReference type="AlphaFoldDB" id="A0A2N0QYH1"/>
<proteinExistence type="predicted"/>
<sequence>MEIINTNDKNSFDPTPRLKSSPIPIKFISFNWRDINCIYCGEKYIDTLFVLQKYCKKCLSRYINDMTNNNIYLDVYITTMDLECSEHEISRTNVPQSIGNCVRILCFKQINEPIGYFSHRGKKNDLTLYNKVIESEKYCKLCGKSLYQGTDTDYYRLKLCSDCYLISSGSIESTFVKKKISILYLPWWYNDPLCDICYLELTFTSDCQKYC</sequence>
<dbReference type="Proteomes" id="UP000232688">
    <property type="component" value="Unassembled WGS sequence"/>
</dbReference>
<protein>
    <submittedName>
        <fullName evidence="1">Uncharacterized protein</fullName>
    </submittedName>
</protein>
<accession>A0A2N0QYH1</accession>
<organism evidence="1 2">
    <name type="scientific">Rhizophagus irregularis</name>
    <dbReference type="NCBI Taxonomy" id="588596"/>
    <lineage>
        <taxon>Eukaryota</taxon>
        <taxon>Fungi</taxon>
        <taxon>Fungi incertae sedis</taxon>
        <taxon>Mucoromycota</taxon>
        <taxon>Glomeromycotina</taxon>
        <taxon>Glomeromycetes</taxon>
        <taxon>Glomerales</taxon>
        <taxon>Glomeraceae</taxon>
        <taxon>Rhizophagus</taxon>
    </lineage>
</organism>
<dbReference type="EMBL" id="LLXH01002293">
    <property type="protein sequence ID" value="PKC56071.1"/>
    <property type="molecule type" value="Genomic_DNA"/>
</dbReference>
<evidence type="ECO:0000313" key="2">
    <source>
        <dbReference type="Proteomes" id="UP000232688"/>
    </source>
</evidence>
<evidence type="ECO:0000313" key="1">
    <source>
        <dbReference type="EMBL" id="PKC56071.1"/>
    </source>
</evidence>
<dbReference type="VEuPathDB" id="FungiDB:RhiirA1_474550"/>
<name>A0A2N0QYH1_9GLOM</name>
<dbReference type="VEuPathDB" id="FungiDB:RhiirFUN_023758"/>
<gene>
    <name evidence="1" type="ORF">RhiirA1_474550</name>
</gene>